<dbReference type="PANTHER" id="PTHR45625:SF4">
    <property type="entry name" value="PEPTIDYLPROLYL ISOMERASE DOMAIN AND WD REPEAT-CONTAINING PROTEIN 1"/>
    <property type="match status" value="1"/>
</dbReference>
<proteinExistence type="inferred from homology"/>
<dbReference type="Proteomes" id="UP000671119">
    <property type="component" value="Unassembled WGS sequence"/>
</dbReference>
<comment type="catalytic activity">
    <reaction evidence="4">
        <text>[protein]-peptidylproline (omega=180) = [protein]-peptidylproline (omega=0)</text>
        <dbReference type="Rhea" id="RHEA:16237"/>
        <dbReference type="Rhea" id="RHEA-COMP:10747"/>
        <dbReference type="Rhea" id="RHEA-COMP:10748"/>
        <dbReference type="ChEBI" id="CHEBI:83833"/>
        <dbReference type="ChEBI" id="CHEBI:83834"/>
        <dbReference type="EC" id="5.2.1.8"/>
    </reaction>
</comment>
<evidence type="ECO:0000256" key="2">
    <source>
        <dbReference type="ARBA" id="ARBA00023110"/>
    </source>
</evidence>
<dbReference type="PRINTS" id="PR00153">
    <property type="entry name" value="CSAPPISMRASE"/>
</dbReference>
<dbReference type="AlphaFoldDB" id="A0ABD4Q9A8"/>
<comment type="caution">
    <text evidence="6">The sequence shown here is derived from an EMBL/GenBank/DDBJ whole genome shotgun (WGS) entry which is preliminary data.</text>
</comment>
<keyword evidence="2 4" id="KW-0697">Rotamase</keyword>
<dbReference type="PROSITE" id="PS00170">
    <property type="entry name" value="CSA_PPIASE_1"/>
    <property type="match status" value="1"/>
</dbReference>
<evidence type="ECO:0000313" key="7">
    <source>
        <dbReference type="Proteomes" id="UP000671119"/>
    </source>
</evidence>
<dbReference type="InterPro" id="IPR044666">
    <property type="entry name" value="Cyclophilin_A-like"/>
</dbReference>
<keyword evidence="3 4" id="KW-0413">Isomerase</keyword>
<evidence type="ECO:0000313" key="6">
    <source>
        <dbReference type="EMBL" id="MBP0685511.1"/>
    </source>
</evidence>
<organism evidence="6 7">
    <name type="scientific">Mycobacterium tuberculosis</name>
    <dbReference type="NCBI Taxonomy" id="1773"/>
    <lineage>
        <taxon>Bacteria</taxon>
        <taxon>Bacillati</taxon>
        <taxon>Actinomycetota</taxon>
        <taxon>Actinomycetes</taxon>
        <taxon>Mycobacteriales</taxon>
        <taxon>Mycobacteriaceae</taxon>
        <taxon>Mycobacterium</taxon>
        <taxon>Mycobacterium tuberculosis complex</taxon>
    </lineage>
</organism>
<dbReference type="GO" id="GO:0003755">
    <property type="term" value="F:peptidyl-prolyl cis-trans isomerase activity"/>
    <property type="evidence" value="ECO:0007669"/>
    <property type="project" value="UniProtKB-UniRule"/>
</dbReference>
<dbReference type="EMBL" id="JAGIZI010000198">
    <property type="protein sequence ID" value="MBP0685511.1"/>
    <property type="molecule type" value="Genomic_DNA"/>
</dbReference>
<dbReference type="EC" id="5.2.1.8" evidence="4"/>
<reference evidence="6 7" key="1">
    <citation type="submission" date="2021-03" db="EMBL/GenBank/DDBJ databases">
        <title>Whole Genome Sequencing of Mycobacterium tuberculosis clinical isolates from Arunachal Pradesh, India.</title>
        <authorList>
            <person name="Singh S."/>
            <person name="Mudliar S.R."/>
            <person name="Kulsum U."/>
            <person name="Rufai S.B."/>
            <person name="Singh P.K."/>
            <person name="Umpo M."/>
            <person name="Nyori M."/>
        </authorList>
    </citation>
    <scope>NUCLEOTIDE SEQUENCE [LARGE SCALE GENOMIC DNA]</scope>
    <source>
        <strain evidence="6 7">OMICS/BPL/0142/20/SP</strain>
    </source>
</reference>
<dbReference type="SUPFAM" id="SSF50891">
    <property type="entry name" value="Cyclophilin-like"/>
    <property type="match status" value="1"/>
</dbReference>
<feature type="domain" description="PPIase cyclophilin-type" evidence="5">
    <location>
        <begin position="1"/>
        <end position="91"/>
    </location>
</feature>
<evidence type="ECO:0000256" key="4">
    <source>
        <dbReference type="RuleBase" id="RU363019"/>
    </source>
</evidence>
<accession>A0ABD4Q9A8</accession>
<dbReference type="PANTHER" id="PTHR45625">
    <property type="entry name" value="PEPTIDYL-PROLYL CIS-TRANS ISOMERASE-RELATED"/>
    <property type="match status" value="1"/>
</dbReference>
<comment type="similarity">
    <text evidence="4">Belongs to the cyclophilin-type PPIase family.</text>
</comment>
<dbReference type="PROSITE" id="PS50072">
    <property type="entry name" value="CSA_PPIASE_2"/>
    <property type="match status" value="1"/>
</dbReference>
<dbReference type="InterPro" id="IPR029000">
    <property type="entry name" value="Cyclophilin-like_dom_sf"/>
</dbReference>
<evidence type="ECO:0000256" key="3">
    <source>
        <dbReference type="ARBA" id="ARBA00023235"/>
    </source>
</evidence>
<dbReference type="Pfam" id="PF00160">
    <property type="entry name" value="Pro_isomerase"/>
    <property type="match status" value="1"/>
</dbReference>
<comment type="function">
    <text evidence="1 4">PPIases accelerate the folding of proteins. It catalyzes the cis-trans isomerization of proline imidic peptide bonds in oligopeptides.</text>
</comment>
<sequence>MKVVMHTNKGDMTFKLFPDIAPKTVENFVTHSKNGYYDGVTFHRVINDFMVQGGDPTATGMGGESIYGSAFEDEFSLEAFNLYGALSMANA</sequence>
<evidence type="ECO:0000259" key="5">
    <source>
        <dbReference type="PROSITE" id="PS50072"/>
    </source>
</evidence>
<dbReference type="InterPro" id="IPR020892">
    <property type="entry name" value="Cyclophilin-type_PPIase_CS"/>
</dbReference>
<dbReference type="InterPro" id="IPR002130">
    <property type="entry name" value="Cyclophilin-type_PPIase_dom"/>
</dbReference>
<feature type="non-terminal residue" evidence="6">
    <location>
        <position position="91"/>
    </location>
</feature>
<dbReference type="Gene3D" id="2.40.100.10">
    <property type="entry name" value="Cyclophilin-like"/>
    <property type="match status" value="1"/>
</dbReference>
<protein>
    <recommendedName>
        <fullName evidence="4">Peptidyl-prolyl cis-trans isomerase</fullName>
        <shortName evidence="4">PPIase</shortName>
        <ecNumber evidence="4">5.2.1.8</ecNumber>
    </recommendedName>
</protein>
<name>A0ABD4Q9A8_MYCTX</name>
<evidence type="ECO:0000256" key="1">
    <source>
        <dbReference type="ARBA" id="ARBA00002388"/>
    </source>
</evidence>
<gene>
    <name evidence="6" type="ORF">J8J21_20930</name>
</gene>